<dbReference type="Pfam" id="PF03795">
    <property type="entry name" value="YCII"/>
    <property type="match status" value="1"/>
</dbReference>
<reference evidence="4" key="2">
    <citation type="submission" date="2016-01" db="EMBL/GenBank/DDBJ databases">
        <title>Complete genome sequence of Agromyces aureus AR33T and comparison with related organisms.</title>
        <authorList>
            <person name="Corretto E."/>
            <person name="Antonielli L."/>
            <person name="Sessitsch A."/>
            <person name="Brader G."/>
        </authorList>
    </citation>
    <scope>NUCLEOTIDE SEQUENCE [LARGE SCALE GENOMIC DNA]</scope>
    <source>
        <strain evidence="4">AR33</strain>
    </source>
</reference>
<reference evidence="3 4" key="1">
    <citation type="journal article" date="2016" name="Int. J. Syst. Evol. Microbiol.">
        <title>Agromyces aureus sp. nov., isolated from the rhizosphere of Salix caprea L. grown in a heavy-metal-contaminated soil.</title>
        <authorList>
            <person name="Corretto E."/>
            <person name="Antonielli L."/>
            <person name="Sessitsch A."/>
            <person name="Compant S."/>
            <person name="Gorfer M."/>
            <person name="Kuffner M."/>
            <person name="Brader G."/>
        </authorList>
    </citation>
    <scope>NUCLEOTIDE SEQUENCE [LARGE SCALE GENOMIC DNA]</scope>
    <source>
        <strain evidence="3 4">AR33</strain>
    </source>
</reference>
<proteinExistence type="inferred from homology"/>
<dbReference type="STRING" id="453304.ATC03_02785"/>
<dbReference type="PANTHER" id="PTHR35174">
    <property type="entry name" value="BLL7171 PROTEIN-RELATED"/>
    <property type="match status" value="1"/>
</dbReference>
<dbReference type="InterPro" id="IPR011008">
    <property type="entry name" value="Dimeric_a/b-barrel"/>
</dbReference>
<comment type="similarity">
    <text evidence="1">Belongs to the YciI family.</text>
</comment>
<dbReference type="AlphaFoldDB" id="A0A191WCC6"/>
<accession>A0A191WCC6</accession>
<dbReference type="PANTHER" id="PTHR35174:SF3">
    <property type="entry name" value="BLL7171 PROTEIN"/>
    <property type="match status" value="1"/>
</dbReference>
<evidence type="ECO:0000313" key="3">
    <source>
        <dbReference type="EMBL" id="ANJ25834.1"/>
    </source>
</evidence>
<evidence type="ECO:0000313" key="4">
    <source>
        <dbReference type="Proteomes" id="UP000078437"/>
    </source>
</evidence>
<dbReference type="RefSeq" id="WP_067872849.1">
    <property type="nucleotide sequence ID" value="NZ_CP013979.1"/>
</dbReference>
<evidence type="ECO:0000256" key="1">
    <source>
        <dbReference type="ARBA" id="ARBA00007689"/>
    </source>
</evidence>
<protein>
    <recommendedName>
        <fullName evidence="2">YCII-related domain-containing protein</fullName>
    </recommendedName>
</protein>
<gene>
    <name evidence="3" type="ORF">ATC03_02785</name>
</gene>
<dbReference type="SUPFAM" id="SSF54909">
    <property type="entry name" value="Dimeric alpha+beta barrel"/>
    <property type="match status" value="1"/>
</dbReference>
<organism evidence="3 4">
    <name type="scientific">Agromyces aureus</name>
    <dbReference type="NCBI Taxonomy" id="453304"/>
    <lineage>
        <taxon>Bacteria</taxon>
        <taxon>Bacillati</taxon>
        <taxon>Actinomycetota</taxon>
        <taxon>Actinomycetes</taxon>
        <taxon>Micrococcales</taxon>
        <taxon>Microbacteriaceae</taxon>
        <taxon>Agromyces</taxon>
    </lineage>
</organism>
<evidence type="ECO:0000259" key="2">
    <source>
        <dbReference type="Pfam" id="PF03795"/>
    </source>
</evidence>
<dbReference type="Gene3D" id="3.30.70.1060">
    <property type="entry name" value="Dimeric alpha+beta barrel"/>
    <property type="match status" value="1"/>
</dbReference>
<dbReference type="Proteomes" id="UP000078437">
    <property type="component" value="Chromosome"/>
</dbReference>
<sequence length="115" mass="13206">MEFLMLVLHDDDAEPYVEAEDNIAEWGAEVGERGVWVAGDRLRPPEFAKTVRFRDDRPYVTDGPFSESKEWIAGFDVLEVRDLDEAIEIAAKHPMARFGRIVLRKAWPLGEGFDR</sequence>
<dbReference type="InterPro" id="IPR005545">
    <property type="entry name" value="YCII"/>
</dbReference>
<dbReference type="EMBL" id="CP013979">
    <property type="protein sequence ID" value="ANJ25834.1"/>
    <property type="molecule type" value="Genomic_DNA"/>
</dbReference>
<name>A0A191WCC6_9MICO</name>
<dbReference type="KEGG" id="agy:ATC03_02785"/>
<feature type="domain" description="YCII-related" evidence="2">
    <location>
        <begin position="1"/>
        <end position="102"/>
    </location>
</feature>
<keyword evidence="4" id="KW-1185">Reference proteome</keyword>